<feature type="domain" description="RING-type" evidence="10">
    <location>
        <begin position="139"/>
        <end position="186"/>
    </location>
</feature>
<evidence type="ECO:0000256" key="8">
    <source>
        <dbReference type="ARBA" id="ARBA00023242"/>
    </source>
</evidence>
<evidence type="ECO:0000259" key="11">
    <source>
        <dbReference type="PROSITE" id="PS51805"/>
    </source>
</evidence>
<evidence type="ECO:0000256" key="9">
    <source>
        <dbReference type="PROSITE-ProRule" id="PRU00175"/>
    </source>
</evidence>
<accession>T2MB96</accession>
<evidence type="ECO:0000259" key="10">
    <source>
        <dbReference type="PROSITE" id="PS50089"/>
    </source>
</evidence>
<dbReference type="GO" id="GO:0005634">
    <property type="term" value="C:nucleus"/>
    <property type="evidence" value="ECO:0007669"/>
    <property type="project" value="TreeGrafter"/>
</dbReference>
<sequence length="653" mass="74702">MNLSEENIPCCFCHSCGEDGKSGKFFVDKFKNIAAHQFCLYFSAGLAQNGYDNEGFDGFLINDVIKEARRSSKLKCKFCHMPGASLGCGVKSCRYVYHFKCGLINDVQFMFKGRFNSFCKIHRSYHDMSAINSTATIDCPVCLESITSTGCDILKMPCCKNKYAHKECVQKQALASGYFFKCPTCNNVKQFRNEMSMFGIYIPQRDAVWEENDAYDDLLHRYDKCDIKTCFCEFGNQHSTTDGDWMFVHCSYCGQSAVHSFCFKKMVSSGREYICSDCANIVKNSEQNSINWNLENLKNRYNLKPCYVKITRMTEQFINKYTKVQVHDHFQTVNASLHKFGIQKENDSLHKNGIINEKDLDVYSPAGLVNKEIVLNNVDNVSHCQKVAPFLKTEQRIDTEQCVNIVREKCEPLTFTPTQMSNVANRILSWIGPFPIESARNKEMLPISDHFSRDKKDLSVQNKSAFSTFFSKSKLVNVTGENSVVSIGSTSVYKPSVTFAKNFSETRLISNVSSTSYEISKNVLKNSVIENNSQTVRYTENFVNFKDGRPIQTHLCTMHSPKLCEPIWSYPEKSFDTRLQSVPNLNTVIFQTSSNKNSVNLNTPILSLPTPKWKYVNMKRKISNHLCKSNKKRHFIPHEQKSLDSWIKKIHDS</sequence>
<feature type="domain" description="PHD-type" evidence="11">
    <location>
        <begin position="7"/>
        <end position="123"/>
    </location>
</feature>
<dbReference type="InterPro" id="IPR013083">
    <property type="entry name" value="Znf_RING/FYVE/PHD"/>
</dbReference>
<dbReference type="PANTHER" id="PTHR12420:SF42">
    <property type="entry name" value="G2_M PHASE-SPECIFIC E3 UBIQUITIN-PROTEIN LIGASE"/>
    <property type="match status" value="1"/>
</dbReference>
<evidence type="ECO:0000256" key="2">
    <source>
        <dbReference type="ARBA" id="ARBA00004906"/>
    </source>
</evidence>
<comment type="subcellular location">
    <subcellularLocation>
        <location evidence="1">Nucleus</location>
    </subcellularLocation>
</comment>
<keyword evidence="8" id="KW-0539">Nucleus</keyword>
<comment type="pathway">
    <text evidence="2">Protein modification; protein ubiquitination.</text>
</comment>
<dbReference type="SUPFAM" id="SSF57903">
    <property type="entry name" value="FYVE/PHD zinc finger"/>
    <property type="match status" value="1"/>
</dbReference>
<keyword evidence="5 9" id="KW-0863">Zinc-finger</keyword>
<evidence type="ECO:0000256" key="7">
    <source>
        <dbReference type="ARBA" id="ARBA00022833"/>
    </source>
</evidence>
<dbReference type="GO" id="GO:0008270">
    <property type="term" value="F:zinc ion binding"/>
    <property type="evidence" value="ECO:0007669"/>
    <property type="project" value="UniProtKB-KW"/>
</dbReference>
<dbReference type="Pfam" id="PF26054">
    <property type="entry name" value="PHD_G2E3"/>
    <property type="match status" value="1"/>
</dbReference>
<proteinExistence type="evidence at transcript level"/>
<dbReference type="PROSITE" id="PS50089">
    <property type="entry name" value="ZF_RING_2"/>
    <property type="match status" value="1"/>
</dbReference>
<name>T2MB96_HYDVU</name>
<evidence type="ECO:0000256" key="3">
    <source>
        <dbReference type="ARBA" id="ARBA00022679"/>
    </source>
</evidence>
<dbReference type="Pfam" id="PF13771">
    <property type="entry name" value="zf-HC5HC2H"/>
    <property type="match status" value="1"/>
</dbReference>
<protein>
    <submittedName>
        <fullName evidence="12">G2/M phase-specific E3 ubiquitin-protein ligase</fullName>
    </submittedName>
</protein>
<dbReference type="InterPro" id="IPR034732">
    <property type="entry name" value="EPHD"/>
</dbReference>
<dbReference type="PANTHER" id="PTHR12420">
    <property type="entry name" value="PHD FINGER PROTEIN"/>
    <property type="match status" value="1"/>
</dbReference>
<dbReference type="InterPro" id="IPR001841">
    <property type="entry name" value="Znf_RING"/>
</dbReference>
<keyword evidence="6" id="KW-0833">Ubl conjugation pathway</keyword>
<keyword evidence="3" id="KW-0808">Transferase</keyword>
<evidence type="ECO:0000256" key="4">
    <source>
        <dbReference type="ARBA" id="ARBA00022723"/>
    </source>
</evidence>
<dbReference type="EMBL" id="HAAD01002970">
    <property type="protein sequence ID" value="CDG69202.1"/>
    <property type="molecule type" value="mRNA"/>
</dbReference>
<evidence type="ECO:0000256" key="5">
    <source>
        <dbReference type="ARBA" id="ARBA00022771"/>
    </source>
</evidence>
<dbReference type="InterPro" id="IPR059102">
    <property type="entry name" value="PHD_PHF7/G2E3-like"/>
</dbReference>
<dbReference type="InterPro" id="IPR001965">
    <property type="entry name" value="Znf_PHD"/>
</dbReference>
<dbReference type="InterPro" id="IPR042013">
    <property type="entry name" value="PHF7/G2E3_ePHD"/>
</dbReference>
<dbReference type="AlphaFoldDB" id="T2MB96"/>
<dbReference type="PROSITE" id="PS51805">
    <property type="entry name" value="EPHD"/>
    <property type="match status" value="1"/>
</dbReference>
<dbReference type="CDD" id="cd16448">
    <property type="entry name" value="RING-H2"/>
    <property type="match status" value="1"/>
</dbReference>
<dbReference type="SMART" id="SM00249">
    <property type="entry name" value="PHD"/>
    <property type="match status" value="2"/>
</dbReference>
<reference evidence="12" key="1">
    <citation type="journal article" date="2013" name="Genome Biol. Evol.">
        <title>Punctuated emergences of genetic and phenotypic innovations in eumetazoan, bilaterian, euteleostome, and hominidae ancestors.</title>
        <authorList>
            <person name="Wenger Y."/>
            <person name="Galliot B."/>
        </authorList>
    </citation>
    <scope>NUCLEOTIDE SEQUENCE</scope>
    <source>
        <tissue evidence="12">Whole animals</tissue>
    </source>
</reference>
<dbReference type="KEGG" id="hmg:100214759"/>
<dbReference type="CDD" id="cd15669">
    <property type="entry name" value="ePHD_PHF7_G2E3_like"/>
    <property type="match status" value="1"/>
</dbReference>
<evidence type="ECO:0000256" key="6">
    <source>
        <dbReference type="ARBA" id="ARBA00022786"/>
    </source>
</evidence>
<keyword evidence="7" id="KW-0862">Zinc</keyword>
<dbReference type="InterPro" id="IPR011011">
    <property type="entry name" value="Znf_FYVE_PHD"/>
</dbReference>
<dbReference type="OrthoDB" id="512616at2759"/>
<evidence type="ECO:0000256" key="1">
    <source>
        <dbReference type="ARBA" id="ARBA00004123"/>
    </source>
</evidence>
<gene>
    <name evidence="12" type="primary">G2E3</name>
</gene>
<keyword evidence="4" id="KW-0479">Metal-binding</keyword>
<organism evidence="12">
    <name type="scientific">Hydra vulgaris</name>
    <name type="common">Hydra</name>
    <name type="synonym">Hydra attenuata</name>
    <dbReference type="NCBI Taxonomy" id="6087"/>
    <lineage>
        <taxon>Eukaryota</taxon>
        <taxon>Metazoa</taxon>
        <taxon>Cnidaria</taxon>
        <taxon>Hydrozoa</taxon>
        <taxon>Hydroidolina</taxon>
        <taxon>Anthoathecata</taxon>
        <taxon>Aplanulata</taxon>
        <taxon>Hydridae</taxon>
        <taxon>Hydra</taxon>
    </lineage>
</organism>
<evidence type="ECO:0000313" key="12">
    <source>
        <dbReference type="EMBL" id="CDG69202.1"/>
    </source>
</evidence>
<dbReference type="Gene3D" id="3.30.40.10">
    <property type="entry name" value="Zinc/RING finger domain, C3HC4 (zinc finger)"/>
    <property type="match status" value="2"/>
</dbReference>
<dbReference type="InterPro" id="IPR051188">
    <property type="entry name" value="PHD-type_Zinc_Finger"/>
</dbReference>